<keyword evidence="3" id="KW-0964">Secreted</keyword>
<protein>
    <recommendedName>
        <fullName evidence="16">Subtilisin-like protease fibronectin type-III domain-containing protein</fullName>
    </recommendedName>
</protein>
<dbReference type="SUPFAM" id="SSF52743">
    <property type="entry name" value="Subtilisin-like"/>
    <property type="match status" value="1"/>
</dbReference>
<dbReference type="PRINTS" id="PR00723">
    <property type="entry name" value="SUBTILISIN"/>
</dbReference>
<dbReference type="EMBL" id="CM017321">
    <property type="protein sequence ID" value="KAE7999228.1"/>
    <property type="molecule type" value="Genomic_DNA"/>
</dbReference>
<evidence type="ECO:0000256" key="7">
    <source>
        <dbReference type="ARBA" id="ARBA00022825"/>
    </source>
</evidence>
<evidence type="ECO:0000256" key="5">
    <source>
        <dbReference type="ARBA" id="ARBA00022729"/>
    </source>
</evidence>
<dbReference type="Proteomes" id="UP000327013">
    <property type="component" value="Chromosome 1"/>
</dbReference>
<evidence type="ECO:0000259" key="12">
    <source>
        <dbReference type="Pfam" id="PF05922"/>
    </source>
</evidence>
<feature type="active site" description="Charge relay system" evidence="8 9">
    <location>
        <position position="199"/>
    </location>
</feature>
<dbReference type="Gene3D" id="3.40.50.200">
    <property type="entry name" value="Peptidase S8/S53 domain"/>
    <property type="match status" value="1"/>
</dbReference>
<dbReference type="PROSITE" id="PS00138">
    <property type="entry name" value="SUBTILASE_SER"/>
    <property type="match status" value="1"/>
</dbReference>
<evidence type="ECO:0000259" key="13">
    <source>
        <dbReference type="Pfam" id="PF17766"/>
    </source>
</evidence>
<dbReference type="InterPro" id="IPR037045">
    <property type="entry name" value="S8pro/Inhibitor_I9_sf"/>
</dbReference>
<dbReference type="InterPro" id="IPR045051">
    <property type="entry name" value="SBT"/>
</dbReference>
<evidence type="ECO:0000256" key="10">
    <source>
        <dbReference type="SAM" id="SignalP"/>
    </source>
</evidence>
<evidence type="ECO:0008006" key="16">
    <source>
        <dbReference type="Google" id="ProtNLM"/>
    </source>
</evidence>
<feature type="signal peptide" evidence="10">
    <location>
        <begin position="1"/>
        <end position="29"/>
    </location>
</feature>
<dbReference type="CDD" id="cd04852">
    <property type="entry name" value="Peptidases_S8_3"/>
    <property type="match status" value="1"/>
</dbReference>
<dbReference type="InterPro" id="IPR023828">
    <property type="entry name" value="Peptidase_S8_Ser-AS"/>
</dbReference>
<dbReference type="PANTHER" id="PTHR10795">
    <property type="entry name" value="PROPROTEIN CONVERTASE SUBTILISIN/KEXIN"/>
    <property type="match status" value="1"/>
</dbReference>
<dbReference type="InterPro" id="IPR036852">
    <property type="entry name" value="Peptidase_S8/S53_dom_sf"/>
</dbReference>
<organism evidence="14 15">
    <name type="scientific">Carpinus fangiana</name>
    <dbReference type="NCBI Taxonomy" id="176857"/>
    <lineage>
        <taxon>Eukaryota</taxon>
        <taxon>Viridiplantae</taxon>
        <taxon>Streptophyta</taxon>
        <taxon>Embryophyta</taxon>
        <taxon>Tracheophyta</taxon>
        <taxon>Spermatophyta</taxon>
        <taxon>Magnoliopsida</taxon>
        <taxon>eudicotyledons</taxon>
        <taxon>Gunneridae</taxon>
        <taxon>Pentapetalae</taxon>
        <taxon>rosids</taxon>
        <taxon>fabids</taxon>
        <taxon>Fagales</taxon>
        <taxon>Betulaceae</taxon>
        <taxon>Carpinus</taxon>
    </lineage>
</organism>
<feature type="active site" description="Charge relay system" evidence="8 9">
    <location>
        <position position="527"/>
    </location>
</feature>
<feature type="domain" description="Inhibitor I9" evidence="12">
    <location>
        <begin position="36"/>
        <end position="114"/>
    </location>
</feature>
<dbReference type="Pfam" id="PF17766">
    <property type="entry name" value="fn3_6"/>
    <property type="match status" value="1"/>
</dbReference>
<dbReference type="Gene3D" id="2.60.40.2310">
    <property type="match status" value="1"/>
</dbReference>
<evidence type="ECO:0000256" key="2">
    <source>
        <dbReference type="ARBA" id="ARBA00011073"/>
    </source>
</evidence>
<dbReference type="Pfam" id="PF00082">
    <property type="entry name" value="Peptidase_S8"/>
    <property type="match status" value="1"/>
</dbReference>
<feature type="chain" id="PRO_5024297232" description="Subtilisin-like protease fibronectin type-III domain-containing protein" evidence="10">
    <location>
        <begin position="30"/>
        <end position="708"/>
    </location>
</feature>
<feature type="domain" description="Peptidase S8/S53" evidence="11">
    <location>
        <begin position="136"/>
        <end position="535"/>
    </location>
</feature>
<accession>A0A5N6QIR5</accession>
<sequence length="708" mass="75085">MAAACSYISHCRILVVLIVAAVHVFCCGASDEGKDVYIVRMGSLLEGEYSTASLHLSVLQEVLGESSSATGSLVRSYTRSFNAFAARLSDEEHQIIASRKEVVSVFPSRTLQLQTTRSWDFMGLTETVKRNPTVESDVIVGVIDSGIWPESESFRDSGYGPPPAKWKGTCAGGSNFTCNNKLIGARVYTGTSARDNEGHGTHTASTAAGIKVSGASFFGLAEGKARGGVPSARIAAYKVCSEDGCRDQDILAAFDDAIADGVDLITISVGGVSRAFENDSVAIGSFHAMEKGILTVHAAGNKGPSSSTVGSVAPWLLSTAASSTDRKIIDKVVLGNGKTLTGNGINSFTQIKGKKFPLIHGEDASTTSCANPILARACGVGCLNGSLVKGKIVVCDSADRWGEAFRAGAVGSITLDNIETMQDFNYVLPLPTSTLTAHRHHVVKSYLNSTEKPQGNILKSEVMRNSAAPVVASFSSRGPNLIAPDILKPDIAAPGIEILAAYSPVSPPSGNPKDKRSANYSIMSGTSMSCPHVAAWPMNATKQVEYEYGEGEFAFGAGHVNPVKAIDPGLVYETSKDDYIKMLCSMQLSFFGTCPSEIKGSVKDLNYPSMQVLVEAGKSFTVEFPRTVTNVGLANSTFVSKVITDHSQMNVSVKPSILSFKSLKEKKSFVVIVSGKALPSPKRVSAALVWSDRTHIVRSPIVVYTSFL</sequence>
<reference evidence="14 15" key="1">
    <citation type="submission" date="2019-06" db="EMBL/GenBank/DDBJ databases">
        <title>A chromosomal-level reference genome of Carpinus fangiana (Coryloideae, Betulaceae).</title>
        <authorList>
            <person name="Yang X."/>
            <person name="Wang Z."/>
            <person name="Zhang L."/>
            <person name="Hao G."/>
            <person name="Liu J."/>
            <person name="Yang Y."/>
        </authorList>
    </citation>
    <scope>NUCLEOTIDE SEQUENCE [LARGE SCALE GENOMIC DNA]</scope>
    <source>
        <strain evidence="14">Cfa_2016G</strain>
        <tissue evidence="14">Leaf</tissue>
    </source>
</reference>
<dbReference type="GO" id="GO:0004252">
    <property type="term" value="F:serine-type endopeptidase activity"/>
    <property type="evidence" value="ECO:0007669"/>
    <property type="project" value="UniProtKB-UniRule"/>
</dbReference>
<keyword evidence="5 10" id="KW-0732">Signal</keyword>
<gene>
    <name evidence="14" type="ORF">FH972_003681</name>
</gene>
<dbReference type="InterPro" id="IPR034197">
    <property type="entry name" value="Peptidases_S8_3"/>
</dbReference>
<evidence type="ECO:0000256" key="1">
    <source>
        <dbReference type="ARBA" id="ARBA00004613"/>
    </source>
</evidence>
<keyword evidence="7 9" id="KW-0720">Serine protease</keyword>
<feature type="active site" description="Charge relay system" evidence="8 9">
    <location>
        <position position="144"/>
    </location>
</feature>
<evidence type="ECO:0000259" key="11">
    <source>
        <dbReference type="Pfam" id="PF00082"/>
    </source>
</evidence>
<dbReference type="Gene3D" id="3.50.30.30">
    <property type="match status" value="1"/>
</dbReference>
<dbReference type="OrthoDB" id="4803627at2759"/>
<dbReference type="PROSITE" id="PS51892">
    <property type="entry name" value="SUBTILASE"/>
    <property type="match status" value="1"/>
</dbReference>
<comment type="similarity">
    <text evidence="2 9">Belongs to the peptidase S8 family.</text>
</comment>
<evidence type="ECO:0000256" key="6">
    <source>
        <dbReference type="ARBA" id="ARBA00022801"/>
    </source>
</evidence>
<dbReference type="AlphaFoldDB" id="A0A5N6QIR5"/>
<keyword evidence="6 9" id="KW-0378">Hydrolase</keyword>
<name>A0A5N6QIR5_9ROSI</name>
<keyword evidence="15" id="KW-1185">Reference proteome</keyword>
<evidence type="ECO:0000256" key="3">
    <source>
        <dbReference type="ARBA" id="ARBA00022525"/>
    </source>
</evidence>
<dbReference type="InterPro" id="IPR041469">
    <property type="entry name" value="Subtilisin-like_FN3"/>
</dbReference>
<evidence type="ECO:0000256" key="9">
    <source>
        <dbReference type="PROSITE-ProRule" id="PRU01240"/>
    </source>
</evidence>
<feature type="domain" description="Subtilisin-like protease fibronectin type-III" evidence="13">
    <location>
        <begin position="604"/>
        <end position="703"/>
    </location>
</feature>
<evidence type="ECO:0000313" key="15">
    <source>
        <dbReference type="Proteomes" id="UP000327013"/>
    </source>
</evidence>
<dbReference type="Pfam" id="PF05922">
    <property type="entry name" value="Inhibitor_I9"/>
    <property type="match status" value="1"/>
</dbReference>
<dbReference type="Gene3D" id="3.30.70.80">
    <property type="entry name" value="Peptidase S8 propeptide/proteinase inhibitor I9"/>
    <property type="match status" value="1"/>
</dbReference>
<dbReference type="CDD" id="cd02120">
    <property type="entry name" value="PA_subtilisin_like"/>
    <property type="match status" value="1"/>
</dbReference>
<dbReference type="InterPro" id="IPR010259">
    <property type="entry name" value="S8pro/Inhibitor_I9"/>
</dbReference>
<evidence type="ECO:0000256" key="4">
    <source>
        <dbReference type="ARBA" id="ARBA00022670"/>
    </source>
</evidence>
<dbReference type="InterPro" id="IPR000209">
    <property type="entry name" value="Peptidase_S8/S53_dom"/>
</dbReference>
<dbReference type="GO" id="GO:0006508">
    <property type="term" value="P:proteolysis"/>
    <property type="evidence" value="ECO:0007669"/>
    <property type="project" value="UniProtKB-KW"/>
</dbReference>
<proteinExistence type="inferred from homology"/>
<dbReference type="InterPro" id="IPR015500">
    <property type="entry name" value="Peptidase_S8_subtilisin-rel"/>
</dbReference>
<dbReference type="GO" id="GO:0005576">
    <property type="term" value="C:extracellular region"/>
    <property type="evidence" value="ECO:0007669"/>
    <property type="project" value="UniProtKB-SubCell"/>
</dbReference>
<evidence type="ECO:0000256" key="8">
    <source>
        <dbReference type="PIRSR" id="PIRSR615500-1"/>
    </source>
</evidence>
<comment type="subcellular location">
    <subcellularLocation>
        <location evidence="1">Secreted</location>
    </subcellularLocation>
</comment>
<keyword evidence="4 9" id="KW-0645">Protease</keyword>
<evidence type="ECO:0000313" key="14">
    <source>
        <dbReference type="EMBL" id="KAE7999228.1"/>
    </source>
</evidence>